<organism evidence="3 4">
    <name type="scientific">Gardnerella vaginalis</name>
    <dbReference type="NCBI Taxonomy" id="2702"/>
    <lineage>
        <taxon>Bacteria</taxon>
        <taxon>Bacillati</taxon>
        <taxon>Actinomycetota</taxon>
        <taxon>Actinomycetes</taxon>
        <taxon>Bifidobacteriales</taxon>
        <taxon>Bifidobacteriaceae</taxon>
        <taxon>Gardnerella</taxon>
    </lineage>
</organism>
<dbReference type="SMART" id="SM00954">
    <property type="entry name" value="RelA_SpoT"/>
    <property type="match status" value="1"/>
</dbReference>
<evidence type="ECO:0000313" key="3">
    <source>
        <dbReference type="EMBL" id="KXA18176.1"/>
    </source>
</evidence>
<dbReference type="Proteomes" id="UP000070558">
    <property type="component" value="Unassembled WGS sequence"/>
</dbReference>
<dbReference type="SUPFAM" id="SSF81301">
    <property type="entry name" value="Nucleotidyltransferase"/>
    <property type="match status" value="1"/>
</dbReference>
<accession>A0A133NPJ1</accession>
<feature type="domain" description="RelA/SpoT" evidence="2">
    <location>
        <begin position="105"/>
        <end position="228"/>
    </location>
</feature>
<reference evidence="3 4" key="1">
    <citation type="submission" date="2016-01" db="EMBL/GenBank/DDBJ databases">
        <authorList>
            <person name="Oliw E.H."/>
        </authorList>
    </citation>
    <scope>NUCLEOTIDE SEQUENCE [LARGE SCALE GENOMIC DNA]</scope>
    <source>
        <strain evidence="3 4">GED7760B</strain>
    </source>
</reference>
<dbReference type="Gene3D" id="3.30.460.10">
    <property type="entry name" value="Beta Polymerase, domain 2"/>
    <property type="match status" value="1"/>
</dbReference>
<dbReference type="EMBL" id="LRQA01000038">
    <property type="protein sequence ID" value="KXA18176.1"/>
    <property type="molecule type" value="Genomic_DNA"/>
</dbReference>
<dbReference type="GO" id="GO:0015969">
    <property type="term" value="P:guanosine tetraphosphate metabolic process"/>
    <property type="evidence" value="ECO:0007669"/>
    <property type="project" value="InterPro"/>
</dbReference>
<dbReference type="PANTHER" id="PTHR47837">
    <property type="entry name" value="GTP PYROPHOSPHOKINASE YJBM"/>
    <property type="match status" value="1"/>
</dbReference>
<proteinExistence type="predicted"/>
<sequence length="271" mass="30625">MILDRHNRLNLAELYASLQGAGDGGAQDAAAPAAEKSQATADEKSAQKSSIKSETPHLPPEQMDEFVNMMQVYEGAMYEISTKLEILDGEFQVRFSHNPVHHMERRLKSVHSIFEKLRRRNLSISTRSIRDNLFDVAGIRVICNYRDDVYAVAQYLSKQTDIQVLQVKDYIKNPKPNGYRSLHVIYAVPVFLSSGAHYTPVEVQFRTIAMDYWASLEHALRYKADLPDAKLAEHSKTLLECAQNLQAIEAQMQGIHRDINGAPRVEDAPES</sequence>
<name>A0A133NPJ1_GARVA</name>
<evidence type="ECO:0000259" key="2">
    <source>
        <dbReference type="SMART" id="SM00954"/>
    </source>
</evidence>
<evidence type="ECO:0000313" key="4">
    <source>
        <dbReference type="Proteomes" id="UP000070558"/>
    </source>
</evidence>
<feature type="region of interest" description="Disordered" evidence="1">
    <location>
        <begin position="22"/>
        <end position="62"/>
    </location>
</feature>
<dbReference type="Gene3D" id="1.10.287.860">
    <property type="entry name" value="Nucleotidyltransferase"/>
    <property type="match status" value="1"/>
</dbReference>
<dbReference type="AlphaFoldDB" id="A0A133NPJ1"/>
<dbReference type="RefSeq" id="WP_060786889.1">
    <property type="nucleotide sequence ID" value="NZ_KQ956817.1"/>
</dbReference>
<dbReference type="CDD" id="cd05399">
    <property type="entry name" value="NT_Rel-Spo_like"/>
    <property type="match status" value="1"/>
</dbReference>
<protein>
    <submittedName>
        <fullName evidence="3">RelA/SpoT domain protein</fullName>
    </submittedName>
</protein>
<evidence type="ECO:0000256" key="1">
    <source>
        <dbReference type="SAM" id="MobiDB-lite"/>
    </source>
</evidence>
<comment type="caution">
    <text evidence="3">The sequence shown here is derived from an EMBL/GenBank/DDBJ whole genome shotgun (WGS) entry which is preliminary data.</text>
</comment>
<dbReference type="InterPro" id="IPR052366">
    <property type="entry name" value="GTP_Pyrophosphokinase"/>
</dbReference>
<dbReference type="InterPro" id="IPR043519">
    <property type="entry name" value="NT_sf"/>
</dbReference>
<dbReference type="PANTHER" id="PTHR47837:SF2">
    <property type="entry name" value="GTP PYROPHOSPHOKINASE YWAC"/>
    <property type="match status" value="1"/>
</dbReference>
<dbReference type="OrthoDB" id="9789634at2"/>
<dbReference type="InterPro" id="IPR007685">
    <property type="entry name" value="RelA_SpoT"/>
</dbReference>
<dbReference type="PATRIC" id="fig|2702.99.peg.667"/>
<dbReference type="Pfam" id="PF04607">
    <property type="entry name" value="RelA_SpoT"/>
    <property type="match status" value="1"/>
</dbReference>
<gene>
    <name evidence="3" type="ORF">HMPREF3216_00680</name>
</gene>